<dbReference type="Proteomes" id="UP000076858">
    <property type="component" value="Unassembled WGS sequence"/>
</dbReference>
<dbReference type="AlphaFoldDB" id="A0A0N8BB21"/>
<gene>
    <name evidence="1" type="ORF">APZ42_034553</name>
</gene>
<name>A0A0N8BB21_9CRUS</name>
<dbReference type="Pfam" id="PF14695">
    <property type="entry name" value="LINES_C"/>
    <property type="match status" value="1"/>
</dbReference>
<keyword evidence="2" id="KW-1185">Reference proteome</keyword>
<dbReference type="InterPro" id="IPR029415">
    <property type="entry name" value="Lines_C"/>
</dbReference>
<dbReference type="PANTHER" id="PTHR16057">
    <property type="entry name" value="WINS1, 2 PROTEIN"/>
    <property type="match status" value="1"/>
</dbReference>
<organism evidence="1 2">
    <name type="scientific">Daphnia magna</name>
    <dbReference type="NCBI Taxonomy" id="35525"/>
    <lineage>
        <taxon>Eukaryota</taxon>
        <taxon>Metazoa</taxon>
        <taxon>Ecdysozoa</taxon>
        <taxon>Arthropoda</taxon>
        <taxon>Crustacea</taxon>
        <taxon>Branchiopoda</taxon>
        <taxon>Diplostraca</taxon>
        <taxon>Cladocera</taxon>
        <taxon>Anomopoda</taxon>
        <taxon>Daphniidae</taxon>
        <taxon>Daphnia</taxon>
    </lineage>
</organism>
<comment type="caution">
    <text evidence="1">The sequence shown here is derived from an EMBL/GenBank/DDBJ whole genome shotgun (WGS) entry which is preliminary data.</text>
</comment>
<dbReference type="InterPro" id="IPR024875">
    <property type="entry name" value="Protein_Lines"/>
</dbReference>
<evidence type="ECO:0000313" key="2">
    <source>
        <dbReference type="Proteomes" id="UP000076858"/>
    </source>
</evidence>
<evidence type="ECO:0000313" key="1">
    <source>
        <dbReference type="EMBL" id="KZS02843.1"/>
    </source>
</evidence>
<dbReference type="OrthoDB" id="8251209at2759"/>
<dbReference type="PANTHER" id="PTHR16057:SF1">
    <property type="entry name" value="PROTEIN LINES HOMOLOG 1"/>
    <property type="match status" value="1"/>
</dbReference>
<dbReference type="InterPro" id="IPR032794">
    <property type="entry name" value="LINES_N"/>
</dbReference>
<dbReference type="EMBL" id="LRGB01003389">
    <property type="protein sequence ID" value="KZS02843.1"/>
    <property type="molecule type" value="Genomic_DNA"/>
</dbReference>
<protein>
    <submittedName>
        <fullName evidence="1">Lines protein</fullName>
    </submittedName>
</protein>
<accession>A0A0N8BB21</accession>
<dbReference type="STRING" id="35525.A0A0N8BB21"/>
<sequence length="673" mass="76012">MSEPDRKRRKYRTEHNANPGPGPPVLGEMNCDDATHEQLDEQNEWKRFNLSVENLNDCLVTRCVCPWNFDDYQNIVICSGNKCSEIDNQSEILLFCSIIQLLCEEIARQNNAITRSGRFCLTLKRLRVLLFHLNSVSDPTCLLQCFLRSSNQFISFAAARSLSAWLKAADEGACKVLLDRLLDNIISPLATSLSTLNTSGAHGPLPHTVSNLLDILKSCIEAPDVEPHPTEGATEDESEDASFESNERTMSVKFICHGLLNMEEASEDSLGADQVDLDCPDSESKDLKGSVIRALGKHWNVIVTYFHAALTLAQSATSLHSEDIFPLVSFLSLWQSTISVKANVSVLDSKPFYSRMEALLPIMTPSLDPIIWREMINLFNEVLCYGSTLALQDFLPDEPCNLAHLVIRHVRVERLLDRAPFQSGQNCTSSRSLMQKLVLLVLKAVAVTVKETRSESSSLESESNSESGHSDPLRSEDSEDLHADMTVILRSIKQVFRIVDVRIKTWLPFHPETTLSEWMVKMFHDQDDSLIETMLCSLDINNGLYSNCRGLNATSNSLQTGLSDLKGTLNPVQTWLKFLETVAYDTDVLLDLLVSNETCFLLYLLRLLKFIRRNWEDFLSVLTHRQLEDVMTCFIRLRIAIRRLVAKNLFPYNIGPIVKLLEKCEELYEGKEN</sequence>
<proteinExistence type="predicted"/>
<dbReference type="Pfam" id="PF14694">
    <property type="entry name" value="LINES_N"/>
    <property type="match status" value="1"/>
</dbReference>
<reference evidence="1 2" key="1">
    <citation type="submission" date="2016-03" db="EMBL/GenBank/DDBJ databases">
        <title>EvidentialGene: Evidence-directed Construction of Genes on Genomes.</title>
        <authorList>
            <person name="Gilbert D.G."/>
            <person name="Choi J.-H."/>
            <person name="Mockaitis K."/>
            <person name="Colbourne J."/>
            <person name="Pfrender M."/>
        </authorList>
    </citation>
    <scope>NUCLEOTIDE SEQUENCE [LARGE SCALE GENOMIC DNA]</scope>
    <source>
        <strain evidence="1 2">Xinb3</strain>
        <tissue evidence="1">Complete organism</tissue>
    </source>
</reference>